<dbReference type="GO" id="GO:0045259">
    <property type="term" value="C:proton-transporting ATP synthase complex"/>
    <property type="evidence" value="ECO:0007669"/>
    <property type="project" value="UniProtKB-KW"/>
</dbReference>
<dbReference type="EMBL" id="JBBNAF010000009">
    <property type="protein sequence ID" value="KAK9114180.1"/>
    <property type="molecule type" value="Genomic_DNA"/>
</dbReference>
<evidence type="ECO:0000256" key="11">
    <source>
        <dbReference type="ARBA" id="ARBA00023310"/>
    </source>
</evidence>
<evidence type="ECO:0000256" key="1">
    <source>
        <dbReference type="ARBA" id="ARBA00004370"/>
    </source>
</evidence>
<keyword evidence="11" id="KW-0066">ATP synthesis</keyword>
<comment type="catalytic activity">
    <reaction evidence="12">
        <text>ATP + H2O + 4 H(+)(in) = ADP + phosphate + 5 H(+)(out)</text>
        <dbReference type="Rhea" id="RHEA:57720"/>
        <dbReference type="ChEBI" id="CHEBI:15377"/>
        <dbReference type="ChEBI" id="CHEBI:15378"/>
        <dbReference type="ChEBI" id="CHEBI:30616"/>
        <dbReference type="ChEBI" id="CHEBI:43474"/>
        <dbReference type="ChEBI" id="CHEBI:456216"/>
        <dbReference type="EC" id="7.1.2.2"/>
    </reaction>
</comment>
<keyword evidence="14" id="KW-1185">Reference proteome</keyword>
<protein>
    <recommendedName>
        <fullName evidence="3">H(+)-transporting two-sector ATPase</fullName>
        <ecNumber evidence="3">7.1.2.2</ecNumber>
    </recommendedName>
</protein>
<comment type="similarity">
    <text evidence="2">Belongs to the ATPase alpha/beta chains family.</text>
</comment>
<dbReference type="AlphaFoldDB" id="A0AAP0IFH0"/>
<proteinExistence type="inferred from homology"/>
<evidence type="ECO:0000313" key="14">
    <source>
        <dbReference type="Proteomes" id="UP001420932"/>
    </source>
</evidence>
<dbReference type="GO" id="GO:0009535">
    <property type="term" value="C:chloroplast thylakoid membrane"/>
    <property type="evidence" value="ECO:0007669"/>
    <property type="project" value="TreeGrafter"/>
</dbReference>
<organism evidence="13 14">
    <name type="scientific">Stephania yunnanensis</name>
    <dbReference type="NCBI Taxonomy" id="152371"/>
    <lineage>
        <taxon>Eukaryota</taxon>
        <taxon>Viridiplantae</taxon>
        <taxon>Streptophyta</taxon>
        <taxon>Embryophyta</taxon>
        <taxon>Tracheophyta</taxon>
        <taxon>Spermatophyta</taxon>
        <taxon>Magnoliopsida</taxon>
        <taxon>Ranunculales</taxon>
        <taxon>Menispermaceae</taxon>
        <taxon>Menispermoideae</taxon>
        <taxon>Cissampelideae</taxon>
        <taxon>Stephania</taxon>
    </lineage>
</organism>
<dbReference type="InterPro" id="IPR050053">
    <property type="entry name" value="ATPase_alpha/beta_chains"/>
</dbReference>
<keyword evidence="6" id="KW-0375">Hydrogen ion transport</keyword>
<dbReference type="PANTHER" id="PTHR15184">
    <property type="entry name" value="ATP SYNTHASE"/>
    <property type="match status" value="1"/>
</dbReference>
<keyword evidence="7" id="KW-0067">ATP-binding</keyword>
<evidence type="ECO:0000256" key="6">
    <source>
        <dbReference type="ARBA" id="ARBA00022781"/>
    </source>
</evidence>
<accession>A0AAP0IFH0</accession>
<evidence type="ECO:0000256" key="4">
    <source>
        <dbReference type="ARBA" id="ARBA00022448"/>
    </source>
</evidence>
<evidence type="ECO:0000256" key="12">
    <source>
        <dbReference type="ARBA" id="ARBA00048383"/>
    </source>
</evidence>
<reference evidence="13 14" key="1">
    <citation type="submission" date="2024-01" db="EMBL/GenBank/DDBJ databases">
        <title>Genome assemblies of Stephania.</title>
        <authorList>
            <person name="Yang L."/>
        </authorList>
    </citation>
    <scope>NUCLEOTIDE SEQUENCE [LARGE SCALE GENOMIC DNA]</scope>
    <source>
        <strain evidence="13">YNDBR</strain>
        <tissue evidence="13">Leaf</tissue>
    </source>
</reference>
<evidence type="ECO:0000256" key="2">
    <source>
        <dbReference type="ARBA" id="ARBA00008936"/>
    </source>
</evidence>
<evidence type="ECO:0000256" key="7">
    <source>
        <dbReference type="ARBA" id="ARBA00022840"/>
    </source>
</evidence>
<sequence length="351" mass="38973">MRVVNGYDDLKDERETNEIRRVILGIGAIDDLDNLFRAPLSVPVGRATLGLIFNVLGEPVDNLGPVDSRTTTPIHRSAPALIQLDTKLSTFETGIKVVDLLAPYRRGGKIGLFRGAGVALASWLYQPFRPMPIHDELLEKVIAQLAKLDLQIHDKNDKAPVIANLDKLSESSVLFLPSLSVSSPFDSNCLPANNFEDGYYDVFAGVLIDWLDLRGKLIEVLKDVVALTWMPAWIYVKAAGRTHVDLDNECSGCFRVTDDKKVKFLSLLTFSPSWVNIILLYPSIDLHINLGTELEPWHPPNAPFGTSQCSGDVLSYGRNSPRKSNSPKFQRLPLGQHEMTTLLVRPSTTIF</sequence>
<keyword evidence="4" id="KW-0813">Transport</keyword>
<evidence type="ECO:0000256" key="9">
    <source>
        <dbReference type="ARBA" id="ARBA00023136"/>
    </source>
</evidence>
<dbReference type="Proteomes" id="UP001420932">
    <property type="component" value="Unassembled WGS sequence"/>
</dbReference>
<comment type="caution">
    <text evidence="13">The sequence shown here is derived from an EMBL/GenBank/DDBJ whole genome shotgun (WGS) entry which is preliminary data.</text>
</comment>
<dbReference type="SUPFAM" id="SSF52540">
    <property type="entry name" value="P-loop containing nucleoside triphosphate hydrolases"/>
    <property type="match status" value="1"/>
</dbReference>
<dbReference type="Gene3D" id="3.40.50.12240">
    <property type="match status" value="1"/>
</dbReference>
<evidence type="ECO:0000256" key="8">
    <source>
        <dbReference type="ARBA" id="ARBA00023065"/>
    </source>
</evidence>
<evidence type="ECO:0000313" key="13">
    <source>
        <dbReference type="EMBL" id="KAK9114180.1"/>
    </source>
</evidence>
<evidence type="ECO:0000256" key="10">
    <source>
        <dbReference type="ARBA" id="ARBA00023196"/>
    </source>
</evidence>
<keyword evidence="10" id="KW-0139">CF(1)</keyword>
<keyword evidence="5" id="KW-0547">Nucleotide-binding</keyword>
<dbReference type="GO" id="GO:0005524">
    <property type="term" value="F:ATP binding"/>
    <property type="evidence" value="ECO:0007669"/>
    <property type="project" value="UniProtKB-KW"/>
</dbReference>
<gene>
    <name evidence="13" type="ORF">Syun_020977</name>
</gene>
<dbReference type="InterPro" id="IPR027417">
    <property type="entry name" value="P-loop_NTPase"/>
</dbReference>
<dbReference type="GO" id="GO:0042776">
    <property type="term" value="P:proton motive force-driven mitochondrial ATP synthesis"/>
    <property type="evidence" value="ECO:0007669"/>
    <property type="project" value="TreeGrafter"/>
</dbReference>
<dbReference type="EC" id="7.1.2.2" evidence="3"/>
<name>A0AAP0IFH0_9MAGN</name>
<evidence type="ECO:0000256" key="3">
    <source>
        <dbReference type="ARBA" id="ARBA00012473"/>
    </source>
</evidence>
<comment type="subcellular location">
    <subcellularLocation>
        <location evidence="1">Membrane</location>
    </subcellularLocation>
</comment>
<evidence type="ECO:0000256" key="5">
    <source>
        <dbReference type="ARBA" id="ARBA00022741"/>
    </source>
</evidence>
<dbReference type="GO" id="GO:0005739">
    <property type="term" value="C:mitochondrion"/>
    <property type="evidence" value="ECO:0007669"/>
    <property type="project" value="GOC"/>
</dbReference>
<keyword evidence="8" id="KW-0406">Ion transport</keyword>
<keyword evidence="9" id="KW-0472">Membrane</keyword>
<dbReference type="GO" id="GO:0046933">
    <property type="term" value="F:proton-transporting ATP synthase activity, rotational mechanism"/>
    <property type="evidence" value="ECO:0007669"/>
    <property type="project" value="TreeGrafter"/>
</dbReference>
<dbReference type="PANTHER" id="PTHR15184:SF71">
    <property type="entry name" value="ATP SYNTHASE SUBUNIT BETA, MITOCHONDRIAL"/>
    <property type="match status" value="1"/>
</dbReference>